<reference evidence="2" key="1">
    <citation type="submission" date="2020-02" db="EMBL/GenBank/DDBJ databases">
        <authorList>
            <person name="Meier V. D."/>
        </authorList>
    </citation>
    <scope>NUCLEOTIDE SEQUENCE</scope>
    <source>
        <strain evidence="2">AVDCRST_MAG09</strain>
    </source>
</reference>
<protein>
    <submittedName>
        <fullName evidence="2">Uncharacterized protein</fullName>
    </submittedName>
</protein>
<feature type="compositionally biased region" description="Low complexity" evidence="1">
    <location>
        <begin position="34"/>
        <end position="43"/>
    </location>
</feature>
<feature type="non-terminal residue" evidence="2">
    <location>
        <position position="59"/>
    </location>
</feature>
<gene>
    <name evidence="2" type="ORF">AVDCRST_MAG09-2257</name>
</gene>
<dbReference type="EMBL" id="CADCVZ010000063">
    <property type="protein sequence ID" value="CAA9524149.1"/>
    <property type="molecule type" value="Genomic_DNA"/>
</dbReference>
<feature type="non-terminal residue" evidence="2">
    <location>
        <position position="1"/>
    </location>
</feature>
<accession>A0A6J4TJG3</accession>
<feature type="compositionally biased region" description="Polar residues" evidence="1">
    <location>
        <begin position="12"/>
        <end position="24"/>
    </location>
</feature>
<feature type="compositionally biased region" description="Low complexity" evidence="1">
    <location>
        <begin position="1"/>
        <end position="11"/>
    </location>
</feature>
<dbReference type="AlphaFoldDB" id="A0A6J4TJG3"/>
<name>A0A6J4TJG3_9SPHN</name>
<feature type="region of interest" description="Disordered" evidence="1">
    <location>
        <begin position="1"/>
        <end position="59"/>
    </location>
</feature>
<proteinExistence type="predicted"/>
<sequence length="59" mass="5944">CATNSTTATTSWAGPNSTTASTGCSPAWPTGCASPSRPSTGWSGRRRGRSGAGTARGWR</sequence>
<evidence type="ECO:0000313" key="2">
    <source>
        <dbReference type="EMBL" id="CAA9524149.1"/>
    </source>
</evidence>
<evidence type="ECO:0000256" key="1">
    <source>
        <dbReference type="SAM" id="MobiDB-lite"/>
    </source>
</evidence>
<organism evidence="2">
    <name type="scientific">uncultured Sphingomonas sp</name>
    <dbReference type="NCBI Taxonomy" id="158754"/>
    <lineage>
        <taxon>Bacteria</taxon>
        <taxon>Pseudomonadati</taxon>
        <taxon>Pseudomonadota</taxon>
        <taxon>Alphaproteobacteria</taxon>
        <taxon>Sphingomonadales</taxon>
        <taxon>Sphingomonadaceae</taxon>
        <taxon>Sphingomonas</taxon>
        <taxon>environmental samples</taxon>
    </lineage>
</organism>